<comment type="caution">
    <text evidence="2">The sequence shown here is derived from an EMBL/GenBank/DDBJ whole genome shotgun (WGS) entry which is preliminary data.</text>
</comment>
<accession>A0AAN8RT26</accession>
<organism evidence="2 3">
    <name type="scientific">Arthrobotrys conoides</name>
    <dbReference type="NCBI Taxonomy" id="74498"/>
    <lineage>
        <taxon>Eukaryota</taxon>
        <taxon>Fungi</taxon>
        <taxon>Dikarya</taxon>
        <taxon>Ascomycota</taxon>
        <taxon>Pezizomycotina</taxon>
        <taxon>Orbiliomycetes</taxon>
        <taxon>Orbiliales</taxon>
        <taxon>Orbiliaceae</taxon>
        <taxon>Arthrobotrys</taxon>
    </lineage>
</organism>
<keyword evidence="3" id="KW-1185">Reference proteome</keyword>
<evidence type="ECO:0000313" key="2">
    <source>
        <dbReference type="EMBL" id="KAK6504369.1"/>
    </source>
</evidence>
<evidence type="ECO:0000313" key="3">
    <source>
        <dbReference type="Proteomes" id="UP001307849"/>
    </source>
</evidence>
<dbReference type="Proteomes" id="UP001307849">
    <property type="component" value="Unassembled WGS sequence"/>
</dbReference>
<keyword evidence="1" id="KW-0732">Signal</keyword>
<reference evidence="2 3" key="1">
    <citation type="submission" date="2019-10" db="EMBL/GenBank/DDBJ databases">
        <authorList>
            <person name="Palmer J.M."/>
        </authorList>
    </citation>
    <scope>NUCLEOTIDE SEQUENCE [LARGE SCALE GENOMIC DNA]</scope>
    <source>
        <strain evidence="2 3">TWF506</strain>
    </source>
</reference>
<feature type="chain" id="PRO_5042864594" evidence="1">
    <location>
        <begin position="22"/>
        <end position="86"/>
    </location>
</feature>
<protein>
    <submittedName>
        <fullName evidence="2">Uncharacterized protein</fullName>
    </submittedName>
</protein>
<dbReference type="AlphaFoldDB" id="A0AAN8RT26"/>
<evidence type="ECO:0000256" key="1">
    <source>
        <dbReference type="SAM" id="SignalP"/>
    </source>
</evidence>
<gene>
    <name evidence="2" type="ORF">TWF506_002570</name>
</gene>
<name>A0AAN8RT26_9PEZI</name>
<feature type="signal peptide" evidence="1">
    <location>
        <begin position="1"/>
        <end position="21"/>
    </location>
</feature>
<dbReference type="EMBL" id="JAVHJM010000010">
    <property type="protein sequence ID" value="KAK6504369.1"/>
    <property type="molecule type" value="Genomic_DNA"/>
</dbReference>
<proteinExistence type="predicted"/>
<sequence length="86" mass="9233">MKYTTSLLSLLAISIIPSVLAYGYDDEPPRKCTKTISKTKWITSKVTKPVYVTRTVMFAKTTTVTVTATAGGGGKPGDEEEEDGDA</sequence>